<proteinExistence type="predicted"/>
<keyword evidence="2" id="KW-0812">Transmembrane</keyword>
<organism evidence="3 4">
    <name type="scientific">Talaromyces rugulosus</name>
    <name type="common">Penicillium rugulosum</name>
    <dbReference type="NCBI Taxonomy" id="121627"/>
    <lineage>
        <taxon>Eukaryota</taxon>
        <taxon>Fungi</taxon>
        <taxon>Dikarya</taxon>
        <taxon>Ascomycota</taxon>
        <taxon>Pezizomycotina</taxon>
        <taxon>Eurotiomycetes</taxon>
        <taxon>Eurotiomycetidae</taxon>
        <taxon>Eurotiales</taxon>
        <taxon>Trichocomaceae</taxon>
        <taxon>Talaromyces</taxon>
        <taxon>Talaromyces sect. Islandici</taxon>
    </lineage>
</organism>
<feature type="region of interest" description="Disordered" evidence="1">
    <location>
        <begin position="379"/>
        <end position="401"/>
    </location>
</feature>
<feature type="compositionally biased region" description="Basic and acidic residues" evidence="1">
    <location>
        <begin position="326"/>
        <end position="345"/>
    </location>
</feature>
<feature type="region of interest" description="Disordered" evidence="1">
    <location>
        <begin position="636"/>
        <end position="657"/>
    </location>
</feature>
<reference evidence="4" key="1">
    <citation type="submission" date="2020-06" db="EMBL/GenBank/DDBJ databases">
        <title>A chromosome-scale genome assembly of Talaromyces rugulosus W13939.</title>
        <authorList>
            <person name="Wang B."/>
            <person name="Guo L."/>
            <person name="Ye K."/>
            <person name="Wang L."/>
        </authorList>
    </citation>
    <scope>NUCLEOTIDE SEQUENCE [LARGE SCALE GENOMIC DNA]</scope>
    <source>
        <strain evidence="4">W13939</strain>
    </source>
</reference>
<feature type="region of interest" description="Disordered" evidence="1">
    <location>
        <begin position="122"/>
        <end position="160"/>
    </location>
</feature>
<keyword evidence="4" id="KW-1185">Reference proteome</keyword>
<sequence length="696" mass="75699">MPYTHGVRHAHHHNVKRHSHLEPVAIPANDQPYPTIIEPPSVVRRADSSTSSCSSSDDSCNTSKSSAMTTTLPVVLGAVIPIVCAIVVLIFLHRRHVRKLRAEDANDKHKSLDFGMEVVRSGGQGGAKPEMGEKPHKRGGGGMSLDIGNSPYLLPPGLQNSKESLRSLSKVISSDDDKYRLAAHSDNTSLRSYPSHPKWGYDDTSSVGGSTKHLPTDDMHHGLLQNASRMSRSSPPKGSPPPDIAHHAGKGDASKNTSLSDASVVDAHLDMPKDEKLPNLPSHEQPLQMNPYGEPVQPYPTGEHDANSRRLSMPDAGFGGFNFGTDAHETSQQHDDLPTIRESPSDSHVAPLAPRISLPLSDAASDYGDDLKLDQFPSVNVSNADDKPHEAEDVPPSANRVTQSFTRFDEGFDPHRLTVGIRPLPPEDPADNPEQRANRIRSFYKEYFDDSKGVPTGGQEEYYEDFGPEFYDDPGVYDPYSGEYMMGPSKPFAQPMGRRAMTPPPRFQGPPRTMHSSAGFRSPGPRAFSSASGRLPGRGPPKPLPPPEPLHVLPSPSMISDDMSILPIDYAPGKNFKDQQSGRPESPRGGLRPYTPAMPSRSPLVSSFDDLAAIPSPHALRKSGVFMPLGFAPPPRFKNEGTGSDAGSIRSNRSGISANHMHNIRAGAYRVSRLPAETVGTRDDISTSLRPKWDMR</sequence>
<feature type="region of interest" description="Disordered" evidence="1">
    <location>
        <begin position="272"/>
        <end position="306"/>
    </location>
</feature>
<gene>
    <name evidence="3" type="ORF">TRUGW13939_03508</name>
</gene>
<dbReference type="GeneID" id="55991012"/>
<dbReference type="PANTHER" id="PTHR42088:SF1">
    <property type="entry name" value="YALI0F10131P"/>
    <property type="match status" value="1"/>
</dbReference>
<dbReference type="KEGG" id="trg:TRUGW13939_03508"/>
<name>A0A7H8QQZ9_TALRU</name>
<feature type="region of interest" description="Disordered" evidence="1">
    <location>
        <begin position="325"/>
        <end position="352"/>
    </location>
</feature>
<feature type="transmembrane region" description="Helical" evidence="2">
    <location>
        <begin position="72"/>
        <end position="92"/>
    </location>
</feature>
<evidence type="ECO:0000256" key="1">
    <source>
        <dbReference type="SAM" id="MobiDB-lite"/>
    </source>
</evidence>
<evidence type="ECO:0000313" key="3">
    <source>
        <dbReference type="EMBL" id="QKX56404.1"/>
    </source>
</evidence>
<feature type="compositionally biased region" description="Pro residues" evidence="1">
    <location>
        <begin position="538"/>
        <end position="549"/>
    </location>
</feature>
<dbReference type="OrthoDB" id="5417135at2759"/>
<feature type="compositionally biased region" description="Basic and acidic residues" evidence="1">
    <location>
        <begin position="244"/>
        <end position="253"/>
    </location>
</feature>
<evidence type="ECO:0000256" key="2">
    <source>
        <dbReference type="SAM" id="Phobius"/>
    </source>
</evidence>
<dbReference type="RefSeq" id="XP_035342582.1">
    <property type="nucleotide sequence ID" value="XM_035486689.1"/>
</dbReference>
<keyword evidence="2" id="KW-1133">Transmembrane helix</keyword>
<feature type="compositionally biased region" description="Low complexity" evidence="1">
    <location>
        <begin position="48"/>
        <end position="66"/>
    </location>
</feature>
<dbReference type="Proteomes" id="UP000509510">
    <property type="component" value="Chromosome II"/>
</dbReference>
<protein>
    <submittedName>
        <fullName evidence="3">Uncharacterized protein</fullName>
    </submittedName>
</protein>
<feature type="region of interest" description="Disordered" evidence="1">
    <location>
        <begin position="187"/>
        <end position="258"/>
    </location>
</feature>
<feature type="region of interest" description="Disordered" evidence="1">
    <location>
        <begin position="449"/>
        <end position="468"/>
    </location>
</feature>
<accession>A0A7H8QQZ9</accession>
<dbReference type="AlphaFoldDB" id="A0A7H8QQZ9"/>
<dbReference type="PANTHER" id="PTHR42088">
    <property type="entry name" value="YALI0F10131P"/>
    <property type="match status" value="1"/>
</dbReference>
<feature type="region of interest" description="Disordered" evidence="1">
    <location>
        <begin position="42"/>
        <end position="66"/>
    </location>
</feature>
<evidence type="ECO:0000313" key="4">
    <source>
        <dbReference type="Proteomes" id="UP000509510"/>
    </source>
</evidence>
<keyword evidence="2" id="KW-0472">Membrane</keyword>
<dbReference type="EMBL" id="CP055899">
    <property type="protein sequence ID" value="QKX56404.1"/>
    <property type="molecule type" value="Genomic_DNA"/>
</dbReference>
<feature type="region of interest" description="Disordered" evidence="1">
    <location>
        <begin position="488"/>
        <end position="602"/>
    </location>
</feature>